<reference evidence="3 4" key="1">
    <citation type="submission" date="2016-05" db="EMBL/GenBank/DDBJ databases">
        <title>A degradative enzymes factory behind the ericoid mycorrhizal symbiosis.</title>
        <authorList>
            <consortium name="DOE Joint Genome Institute"/>
            <person name="Martino E."/>
            <person name="Morin E."/>
            <person name="Grelet G."/>
            <person name="Kuo A."/>
            <person name="Kohler A."/>
            <person name="Daghino S."/>
            <person name="Barry K."/>
            <person name="Choi C."/>
            <person name="Cichocki N."/>
            <person name="Clum A."/>
            <person name="Copeland A."/>
            <person name="Hainaut M."/>
            <person name="Haridas S."/>
            <person name="Labutti K."/>
            <person name="Lindquist E."/>
            <person name="Lipzen A."/>
            <person name="Khouja H.-R."/>
            <person name="Murat C."/>
            <person name="Ohm R."/>
            <person name="Olson A."/>
            <person name="Spatafora J."/>
            <person name="Veneault-Fourrey C."/>
            <person name="Henrissat B."/>
            <person name="Grigoriev I."/>
            <person name="Martin F."/>
            <person name="Perotto S."/>
        </authorList>
    </citation>
    <scope>NUCLEOTIDE SEQUENCE [LARGE SCALE GENOMIC DNA]</scope>
    <source>
        <strain evidence="3 4">UAMH 7357</strain>
    </source>
</reference>
<gene>
    <name evidence="3" type="ORF">NA56DRAFT_723448</name>
</gene>
<dbReference type="SMART" id="SM00066">
    <property type="entry name" value="GAL4"/>
    <property type="match status" value="1"/>
</dbReference>
<dbReference type="OrthoDB" id="4491390at2759"/>
<organism evidence="3 4">
    <name type="scientific">Hyaloscypha hepaticicola</name>
    <dbReference type="NCBI Taxonomy" id="2082293"/>
    <lineage>
        <taxon>Eukaryota</taxon>
        <taxon>Fungi</taxon>
        <taxon>Dikarya</taxon>
        <taxon>Ascomycota</taxon>
        <taxon>Pezizomycotina</taxon>
        <taxon>Leotiomycetes</taxon>
        <taxon>Helotiales</taxon>
        <taxon>Hyaloscyphaceae</taxon>
        <taxon>Hyaloscypha</taxon>
    </lineage>
</organism>
<dbReference type="GO" id="GO:0000981">
    <property type="term" value="F:DNA-binding transcription factor activity, RNA polymerase II-specific"/>
    <property type="evidence" value="ECO:0007669"/>
    <property type="project" value="InterPro"/>
</dbReference>
<evidence type="ECO:0000313" key="3">
    <source>
        <dbReference type="EMBL" id="PMD20190.1"/>
    </source>
</evidence>
<dbReference type="PROSITE" id="PS00463">
    <property type="entry name" value="ZN2_CY6_FUNGAL_1"/>
    <property type="match status" value="1"/>
</dbReference>
<keyword evidence="4" id="KW-1185">Reference proteome</keyword>
<evidence type="ECO:0000313" key="4">
    <source>
        <dbReference type="Proteomes" id="UP000235672"/>
    </source>
</evidence>
<name>A0A2J6Q1N3_9HELO</name>
<evidence type="ECO:0000259" key="2">
    <source>
        <dbReference type="PROSITE" id="PS50048"/>
    </source>
</evidence>
<dbReference type="Gene3D" id="4.10.240.10">
    <property type="entry name" value="Zn(2)-C6 fungal-type DNA-binding domain"/>
    <property type="match status" value="1"/>
</dbReference>
<dbReference type="InterPro" id="IPR053178">
    <property type="entry name" value="Osmoadaptation_assoc"/>
</dbReference>
<dbReference type="Proteomes" id="UP000235672">
    <property type="component" value="Unassembled WGS sequence"/>
</dbReference>
<dbReference type="PROSITE" id="PS50048">
    <property type="entry name" value="ZN2_CY6_FUNGAL_2"/>
    <property type="match status" value="1"/>
</dbReference>
<dbReference type="PANTHER" id="PTHR38111">
    <property type="entry name" value="ZN(2)-C6 FUNGAL-TYPE DOMAIN-CONTAINING PROTEIN-RELATED"/>
    <property type="match status" value="1"/>
</dbReference>
<sequence>MVGVPGRSKACKTCKKRKIACTLERPKCKICIKSNRECLGYEQERTFILDQRTRKQLLQVESKEVSPITTPDKSDTPVDTTRAFDTIQGTISTKNAYSSLWTINCPSTRSVYRQQIISEFIYTFTTNNLVQQTPSPKSRTENSKSWFTLLPSHPEFTSALEASVLAICTAKLGRVHKDPALVHESLKFYIQGLWELQKALYSPGLMYKEETAASCMALVAYEVMECPDHTVAAWIKHTQGCSKLFELRGPKAYSSEFGHELFLAFRQIEATISEKRKTFLSDPEWNIHPWKGYTKSLPHQLLDLQAELTPILAMGFDILSTPSGIENPLAFLPQLLSLVTECWKLETRLKAFYKRLEKSTPGPVYWSRLSNGFNASISVGDAGKRFGDVFPVAFQFEDSETARTCMMYWTSLAILWSGMKYIYSILSPAASLLPLIAPGAYLPPLEHRTDTIPLAKNICQSVEYVISQSPESGASGATSIVFPLKVATETFGDGAAAGEKCERELEWAKNLIARIGKGLRLLNNVDGPLERHAFIPSPDMGQV</sequence>
<keyword evidence="1" id="KW-0539">Nucleus</keyword>
<dbReference type="InterPro" id="IPR036864">
    <property type="entry name" value="Zn2-C6_fun-type_DNA-bd_sf"/>
</dbReference>
<dbReference type="AlphaFoldDB" id="A0A2J6Q1N3"/>
<dbReference type="GO" id="GO:0008270">
    <property type="term" value="F:zinc ion binding"/>
    <property type="evidence" value="ECO:0007669"/>
    <property type="project" value="InterPro"/>
</dbReference>
<evidence type="ECO:0000256" key="1">
    <source>
        <dbReference type="ARBA" id="ARBA00023242"/>
    </source>
</evidence>
<dbReference type="InterPro" id="IPR021858">
    <property type="entry name" value="Fun_TF"/>
</dbReference>
<dbReference type="InterPro" id="IPR001138">
    <property type="entry name" value="Zn2Cys6_DnaBD"/>
</dbReference>
<dbReference type="STRING" id="1745343.A0A2J6Q1N3"/>
<dbReference type="Pfam" id="PF11951">
    <property type="entry name" value="Fungal_trans_2"/>
    <property type="match status" value="1"/>
</dbReference>
<dbReference type="CDD" id="cd00067">
    <property type="entry name" value="GAL4"/>
    <property type="match status" value="1"/>
</dbReference>
<dbReference type="PANTHER" id="PTHR38111:SF11">
    <property type="entry name" value="TRANSCRIPTION FACTOR DOMAIN-CONTAINING PROTEIN-RELATED"/>
    <property type="match status" value="1"/>
</dbReference>
<protein>
    <recommendedName>
        <fullName evidence="2">Zn(2)-C6 fungal-type domain-containing protein</fullName>
    </recommendedName>
</protein>
<dbReference type="Pfam" id="PF00172">
    <property type="entry name" value="Zn_clus"/>
    <property type="match status" value="1"/>
</dbReference>
<feature type="domain" description="Zn(2)-C6 fungal-type" evidence="2">
    <location>
        <begin position="10"/>
        <end position="38"/>
    </location>
</feature>
<accession>A0A2J6Q1N3</accession>
<dbReference type="SUPFAM" id="SSF57701">
    <property type="entry name" value="Zn2/Cys6 DNA-binding domain"/>
    <property type="match status" value="1"/>
</dbReference>
<dbReference type="EMBL" id="KZ613486">
    <property type="protein sequence ID" value="PMD20190.1"/>
    <property type="molecule type" value="Genomic_DNA"/>
</dbReference>
<proteinExistence type="predicted"/>